<feature type="compositionally biased region" description="Polar residues" evidence="1">
    <location>
        <begin position="393"/>
        <end position="403"/>
    </location>
</feature>
<dbReference type="Proteomes" id="UP000279236">
    <property type="component" value="Unassembled WGS sequence"/>
</dbReference>
<feature type="compositionally biased region" description="Polar residues" evidence="1">
    <location>
        <begin position="840"/>
        <end position="850"/>
    </location>
</feature>
<organism evidence="2 3">
    <name type="scientific">Apiotrichum porosum</name>
    <dbReference type="NCBI Taxonomy" id="105984"/>
    <lineage>
        <taxon>Eukaryota</taxon>
        <taxon>Fungi</taxon>
        <taxon>Dikarya</taxon>
        <taxon>Basidiomycota</taxon>
        <taxon>Agaricomycotina</taxon>
        <taxon>Tremellomycetes</taxon>
        <taxon>Trichosporonales</taxon>
        <taxon>Trichosporonaceae</taxon>
        <taxon>Apiotrichum</taxon>
    </lineage>
</organism>
<evidence type="ECO:0000313" key="2">
    <source>
        <dbReference type="EMBL" id="RSH86009.1"/>
    </source>
</evidence>
<feature type="compositionally biased region" description="Basic and acidic residues" evidence="1">
    <location>
        <begin position="500"/>
        <end position="509"/>
    </location>
</feature>
<feature type="region of interest" description="Disordered" evidence="1">
    <location>
        <begin position="426"/>
        <end position="806"/>
    </location>
</feature>
<dbReference type="AlphaFoldDB" id="A0A427Y4J7"/>
<feature type="compositionally biased region" description="Polar residues" evidence="1">
    <location>
        <begin position="875"/>
        <end position="889"/>
    </location>
</feature>
<gene>
    <name evidence="2" type="ORF">EHS24_004206</name>
</gene>
<evidence type="ECO:0008006" key="4">
    <source>
        <dbReference type="Google" id="ProtNLM"/>
    </source>
</evidence>
<dbReference type="EMBL" id="RSCE01000002">
    <property type="protein sequence ID" value="RSH86009.1"/>
    <property type="molecule type" value="Genomic_DNA"/>
</dbReference>
<reference evidence="2 3" key="1">
    <citation type="submission" date="2018-11" db="EMBL/GenBank/DDBJ databases">
        <title>Genome sequence of Apiotrichum porosum DSM 27194.</title>
        <authorList>
            <person name="Aliyu H."/>
            <person name="Gorte O."/>
            <person name="Ochsenreither K."/>
        </authorList>
    </citation>
    <scope>NUCLEOTIDE SEQUENCE [LARGE SCALE GENOMIC DNA]</scope>
    <source>
        <strain evidence="2 3">DSM 27194</strain>
    </source>
</reference>
<feature type="region of interest" description="Disordered" evidence="1">
    <location>
        <begin position="248"/>
        <end position="284"/>
    </location>
</feature>
<dbReference type="Gene3D" id="2.60.40.640">
    <property type="match status" value="1"/>
</dbReference>
<feature type="compositionally biased region" description="Polar residues" evidence="1">
    <location>
        <begin position="1056"/>
        <end position="1077"/>
    </location>
</feature>
<comment type="caution">
    <text evidence="2">The sequence shown here is derived from an EMBL/GenBank/DDBJ whole genome shotgun (WGS) entry which is preliminary data.</text>
</comment>
<feature type="compositionally biased region" description="Acidic residues" evidence="1">
    <location>
        <begin position="426"/>
        <end position="435"/>
    </location>
</feature>
<evidence type="ECO:0000256" key="1">
    <source>
        <dbReference type="SAM" id="MobiDB-lite"/>
    </source>
</evidence>
<feature type="compositionally biased region" description="Polar residues" evidence="1">
    <location>
        <begin position="967"/>
        <end position="978"/>
    </location>
</feature>
<feature type="compositionally biased region" description="Polar residues" evidence="1">
    <location>
        <begin position="539"/>
        <end position="549"/>
    </location>
</feature>
<feature type="compositionally biased region" description="Polar residues" evidence="1">
    <location>
        <begin position="1013"/>
        <end position="1024"/>
    </location>
</feature>
<feature type="region of interest" description="Disordered" evidence="1">
    <location>
        <begin position="955"/>
        <end position="1099"/>
    </location>
</feature>
<dbReference type="GeneID" id="39588749"/>
<protein>
    <recommendedName>
        <fullName evidence="4">Arrestin C-terminal-like domain-containing protein</fullName>
    </recommendedName>
</protein>
<feature type="compositionally biased region" description="Polar residues" evidence="1">
    <location>
        <begin position="697"/>
        <end position="716"/>
    </location>
</feature>
<keyword evidence="3" id="KW-1185">Reference proteome</keyword>
<accession>A0A427Y4J7</accession>
<feature type="compositionally biased region" description="Basic and acidic residues" evidence="1">
    <location>
        <begin position="770"/>
        <end position="785"/>
    </location>
</feature>
<dbReference type="SUPFAM" id="SSF81296">
    <property type="entry name" value="E set domains"/>
    <property type="match status" value="1"/>
</dbReference>
<dbReference type="InterPro" id="IPR014756">
    <property type="entry name" value="Ig_E-set"/>
</dbReference>
<name>A0A427Y4J7_9TREE</name>
<dbReference type="RefSeq" id="XP_028478794.1">
    <property type="nucleotide sequence ID" value="XM_028619822.1"/>
</dbReference>
<dbReference type="OrthoDB" id="298939at2759"/>
<feature type="compositionally biased region" description="Low complexity" evidence="1">
    <location>
        <begin position="266"/>
        <end position="275"/>
    </location>
</feature>
<feature type="region of interest" description="Disordered" evidence="1">
    <location>
        <begin position="821"/>
        <end position="910"/>
    </location>
</feature>
<proteinExistence type="predicted"/>
<evidence type="ECO:0000313" key="3">
    <source>
        <dbReference type="Proteomes" id="UP000279236"/>
    </source>
</evidence>
<feature type="compositionally biased region" description="Polar residues" evidence="1">
    <location>
        <begin position="727"/>
        <end position="746"/>
    </location>
</feature>
<feature type="compositionally biased region" description="Basic and acidic residues" evidence="1">
    <location>
        <begin position="477"/>
        <end position="486"/>
    </location>
</feature>
<feature type="compositionally biased region" description="Acidic residues" evidence="1">
    <location>
        <begin position="375"/>
        <end position="387"/>
    </location>
</feature>
<dbReference type="InterPro" id="IPR014752">
    <property type="entry name" value="Arrestin-like_C"/>
</dbReference>
<dbReference type="STRING" id="105984.A0A427Y4J7"/>
<feature type="compositionally biased region" description="Low complexity" evidence="1">
    <location>
        <begin position="622"/>
        <end position="650"/>
    </location>
</feature>
<feature type="compositionally biased region" description="Low complexity" evidence="1">
    <location>
        <begin position="791"/>
        <end position="805"/>
    </location>
</feature>
<sequence>MQVALGRRTWVAGQRAWCEVTVRNESKKKINKCALAILQTVNTYGLPGKGRNPHVPIEVERKKVSEEMIEADFMEIGSGHITGKSWWTGLEPNEANRWDMSVPIPGGMISIPRSRFVEVTYTLRVTLNNTIYVDIPLNLINFLSIDPPPMPSDIRRRARLLQRAPAPPPMQPVQMGGPVDPRYRAVAMAGVAMRDESPTLGNQSRDISPRNTVAQGYTSQQLRGDEDNMARARTSSTTLNIDTLMEQGRARAAQPDPQDTMEELNPRAPSSPASAYSTEHGKGTLRSRHELEHQHDHGHDESGCQLCVDEAQRREGRANMLEVIRDEGDDDKLSMVSHDSMLTMEDRKSYVPNEAPVEKRSFEIGRSGPNSETTHEDDDMDDDDAATETDRTPQGSPQLSPENFQLPMLPQVHPREAYLSHISEEEEPFEDETLDDIISNGHEGGHFEMQGDGDEDDLYDEPHYQGSDGPKTPQDTPGRRSLEDRLSIACHTGLRPPPRRSPERPKSVDYTEPIDLDQMSLHGLSLHDHHDDGYDGDSNSTLGRSSSPTKRTKPRHSHSNSLPAWPTDLNPPMLPSLASVRNIPWGGDLTGRTVSGRSMMPVFDDEPQTPRSPFEPRSLRMPSPVRRTPSPVKSPSKSRSASPLKRPSSPAMLKHGRESRNLAALAAERPLTRDNETFDLMSKAAESSDEELAPPNRLTTGPASSSNGSYHTAHSGSSHERLPPLQPSHSDSGSSEGLIESPTNSRKPAVYERPLPNSPSGLPQRASLDVPDRFRPVIPRERVVSDESFASHTSMSTNMSSTQESAVLPAVKARVAQIETREDALRPLYRRPQCRRPLSPVSTGSTAQPSSKRKSYTAALAPRPASLYSREDGSSPRSAKFSVSSQYSERTLDDLRTPPHSTYPTYPQKLGLAPEALSGSAFAHGPGSPTSTISHAHHTLASGWEAIGDVGSVRSASPDKQSRLLRNLSTTSVSTTATEIERALSGDARSPSLMTPRGPRALGRAPSPLPSPTKLNTPSYTASPAHTPRKAPSPAPNHFIRSETATVDHAYLTDGQDAQSEGMSETMSEVGSGSDFGSTGYAGNSVRLPPVRAVGPRPM</sequence>
<feature type="region of interest" description="Disordered" evidence="1">
    <location>
        <begin position="344"/>
        <end position="405"/>
    </location>
</feature>